<sequence>MNRAAVPPGGRVAAFIDLGTNSVRLLIVRLNENGSYTVLTRQKVTVRLGEGEFESGRLQPAAMERTVLACKNLMEAARGFGADETVAVATSATREAENQDEFLALMKEGAGVDLEVISGLEEARLIHLGVASGGDTGGREAIFIDIGGGSTEISVGGHHAPRHRTSLKLGAIRLPALFPPDEDGRIDLETYEAMRAYVLAAVRPALDSFGDIGTDLAFGSSGTIENLAAIAGDRSLLAYTDLCAALRRLYPMSLEERRQIPAINPGRADIIVGGGVILEVLMAGIGLPAIRISDRGVIDGLLVDYLSGFEGFLQGSPVPVRRQSVVHLMRACRADEGHAHQVARLALRLFDTGAASGVHALGEEMRELLEYAALLHDTGKIIAFRNHQHHSRYIVENAGMVGFSRRETLIIGETACFHRKKAPSEKALIAAGLDPAGAKAVRTLSALLRIAENLDRSQLGLVNDAALRGEGEGVVIEVRSQGGCDLEIWGVRDALPAVEKCLGRRVEIRVA</sequence>
<dbReference type="CDD" id="cd24006">
    <property type="entry name" value="ASKHA_NBD_PPX_GppA"/>
    <property type="match status" value="1"/>
</dbReference>
<organism evidence="4 5">
    <name type="scientific">Methanofollis tationis</name>
    <dbReference type="NCBI Taxonomy" id="81417"/>
    <lineage>
        <taxon>Archaea</taxon>
        <taxon>Methanobacteriati</taxon>
        <taxon>Methanobacteriota</taxon>
        <taxon>Stenosarchaea group</taxon>
        <taxon>Methanomicrobia</taxon>
        <taxon>Methanomicrobiales</taxon>
        <taxon>Methanomicrobiaceae</taxon>
        <taxon>Methanofollis</taxon>
    </lineage>
</organism>
<evidence type="ECO:0000259" key="2">
    <source>
        <dbReference type="Pfam" id="PF02541"/>
    </source>
</evidence>
<proteinExistence type="predicted"/>
<protein>
    <submittedName>
        <fullName evidence="4">Ppx/GppA family phosphatase</fullName>
    </submittedName>
</protein>
<dbReference type="GO" id="GO:0016787">
    <property type="term" value="F:hydrolase activity"/>
    <property type="evidence" value="ECO:0007669"/>
    <property type="project" value="UniProtKB-KW"/>
</dbReference>
<dbReference type="InterPro" id="IPR030673">
    <property type="entry name" value="PyroPPase_GppA_Ppx"/>
</dbReference>
<dbReference type="InterPro" id="IPR003607">
    <property type="entry name" value="HD/PDEase_dom"/>
</dbReference>
<comment type="caution">
    <text evidence="4">The sequence shown here is derived from an EMBL/GenBank/DDBJ whole genome shotgun (WGS) entry which is preliminary data.</text>
</comment>
<keyword evidence="5" id="KW-1185">Reference proteome</keyword>
<dbReference type="OrthoDB" id="10802at2157"/>
<keyword evidence="1" id="KW-0378">Hydrolase</keyword>
<dbReference type="AlphaFoldDB" id="A0A7K4HNL4"/>
<dbReference type="EMBL" id="JABXWR010000001">
    <property type="protein sequence ID" value="NVO66854.1"/>
    <property type="molecule type" value="Genomic_DNA"/>
</dbReference>
<dbReference type="InterPro" id="IPR050273">
    <property type="entry name" value="GppA/Ppx_hydrolase"/>
</dbReference>
<dbReference type="CDD" id="cd00077">
    <property type="entry name" value="HDc"/>
    <property type="match status" value="1"/>
</dbReference>
<dbReference type="Gene3D" id="3.30.420.150">
    <property type="entry name" value="Exopolyphosphatase. Domain 2"/>
    <property type="match status" value="1"/>
</dbReference>
<dbReference type="PIRSF" id="PIRSF001267">
    <property type="entry name" value="Pyrophosphatase_GppA_Ppx"/>
    <property type="match status" value="1"/>
</dbReference>
<dbReference type="SUPFAM" id="SSF53067">
    <property type="entry name" value="Actin-like ATPase domain"/>
    <property type="match status" value="2"/>
</dbReference>
<dbReference type="SUPFAM" id="SSF109604">
    <property type="entry name" value="HD-domain/PDEase-like"/>
    <property type="match status" value="1"/>
</dbReference>
<reference evidence="4 5" key="1">
    <citation type="submission" date="2020-06" db="EMBL/GenBank/DDBJ databases">
        <title>Methanofollis fontis sp. nov., a methanogen isolated from marine sediments near a cold seep at Four-Way Closure Ridge offshore southwestern Taiwan.</title>
        <authorList>
            <person name="Chen S.-C."/>
            <person name="Teng N.-H."/>
            <person name="Lin Y.-S."/>
            <person name="Lai M.-C."/>
            <person name="Chen H.-H."/>
            <person name="Wang C.-C."/>
        </authorList>
    </citation>
    <scope>NUCLEOTIDE SEQUENCE [LARGE SCALE GENOMIC DNA]</scope>
    <source>
        <strain evidence="4 5">DSM 2702</strain>
    </source>
</reference>
<dbReference type="InterPro" id="IPR003695">
    <property type="entry name" value="Ppx_GppA_N"/>
</dbReference>
<evidence type="ECO:0000259" key="3">
    <source>
        <dbReference type="Pfam" id="PF21447"/>
    </source>
</evidence>
<feature type="domain" description="Ppx/GppA phosphatase N-terminal" evidence="2">
    <location>
        <begin position="31"/>
        <end position="306"/>
    </location>
</feature>
<name>A0A7K4HNL4_9EURY</name>
<evidence type="ECO:0000313" key="4">
    <source>
        <dbReference type="EMBL" id="NVO66854.1"/>
    </source>
</evidence>
<dbReference type="Gene3D" id="3.30.420.40">
    <property type="match status" value="1"/>
</dbReference>
<gene>
    <name evidence="4" type="ORF">HWN36_05920</name>
</gene>
<dbReference type="Pfam" id="PF21447">
    <property type="entry name" value="Ppx-GppA_III"/>
    <property type="match status" value="1"/>
</dbReference>
<dbReference type="GO" id="GO:0006357">
    <property type="term" value="P:regulation of transcription by RNA polymerase II"/>
    <property type="evidence" value="ECO:0007669"/>
    <property type="project" value="TreeGrafter"/>
</dbReference>
<feature type="domain" description="Ppx/GppA phosphatase C-terminal" evidence="3">
    <location>
        <begin position="320"/>
        <end position="460"/>
    </location>
</feature>
<dbReference type="Pfam" id="PF02541">
    <property type="entry name" value="Ppx-GppA"/>
    <property type="match status" value="1"/>
</dbReference>
<dbReference type="PANTHER" id="PTHR30005">
    <property type="entry name" value="EXOPOLYPHOSPHATASE"/>
    <property type="match status" value="1"/>
</dbReference>
<dbReference type="InterPro" id="IPR043129">
    <property type="entry name" value="ATPase_NBD"/>
</dbReference>
<evidence type="ECO:0000313" key="5">
    <source>
        <dbReference type="Proteomes" id="UP000570823"/>
    </source>
</evidence>
<accession>A0A7K4HNL4</accession>
<dbReference type="InterPro" id="IPR048950">
    <property type="entry name" value="Ppx_GppA_C"/>
</dbReference>
<dbReference type="Proteomes" id="UP000570823">
    <property type="component" value="Unassembled WGS sequence"/>
</dbReference>
<evidence type="ECO:0000256" key="1">
    <source>
        <dbReference type="ARBA" id="ARBA00022801"/>
    </source>
</evidence>
<dbReference type="PANTHER" id="PTHR30005:SF0">
    <property type="entry name" value="RETROGRADE REGULATION PROTEIN 2"/>
    <property type="match status" value="1"/>
</dbReference>
<dbReference type="Gene3D" id="1.10.3210.10">
    <property type="entry name" value="Hypothetical protein af1432"/>
    <property type="match status" value="1"/>
</dbReference>
<dbReference type="RefSeq" id="WP_176788508.1">
    <property type="nucleotide sequence ID" value="NZ_JABXWR010000001.1"/>
</dbReference>